<keyword evidence="10" id="KW-0325">Glycoprotein</keyword>
<dbReference type="PROSITE" id="PS50893">
    <property type="entry name" value="ABC_TRANSPORTER_2"/>
    <property type="match status" value="2"/>
</dbReference>
<dbReference type="SMART" id="SM00382">
    <property type="entry name" value="AAA"/>
    <property type="match status" value="2"/>
</dbReference>
<dbReference type="SUPFAM" id="SSF90123">
    <property type="entry name" value="ABC transporter transmembrane region"/>
    <property type="match status" value="2"/>
</dbReference>
<evidence type="ECO:0000256" key="5">
    <source>
        <dbReference type="ARBA" id="ARBA00022737"/>
    </source>
</evidence>
<feature type="domain" description="ABC transporter" evidence="13">
    <location>
        <begin position="1044"/>
        <end position="1281"/>
    </location>
</feature>
<dbReference type="Gene3D" id="3.40.50.300">
    <property type="entry name" value="P-loop containing nucleotide triphosphate hydrolases"/>
    <property type="match status" value="2"/>
</dbReference>
<keyword evidence="4 12" id="KW-0812">Transmembrane</keyword>
<feature type="region of interest" description="Disordered" evidence="11">
    <location>
        <begin position="647"/>
        <end position="673"/>
    </location>
</feature>
<feature type="transmembrane region" description="Helical" evidence="12">
    <location>
        <begin position="186"/>
        <end position="205"/>
    </location>
</feature>
<dbReference type="PROSITE" id="PS50929">
    <property type="entry name" value="ABC_TM1F"/>
    <property type="match status" value="2"/>
</dbReference>
<feature type="transmembrane region" description="Helical" evidence="12">
    <location>
        <begin position="56"/>
        <end position="80"/>
    </location>
</feature>
<dbReference type="InterPro" id="IPR027417">
    <property type="entry name" value="P-loop_NTPase"/>
</dbReference>
<feature type="transmembrane region" description="Helical" evidence="12">
    <location>
        <begin position="763"/>
        <end position="786"/>
    </location>
</feature>
<comment type="similarity">
    <text evidence="2">Belongs to the ABC transporter superfamily. ABCB family. Multidrug resistance exporter (TC 3.A.1.201) subfamily.</text>
</comment>
<dbReference type="InterPro" id="IPR039421">
    <property type="entry name" value="Type_1_exporter"/>
</dbReference>
<accession>A0ABC8ZPA1</accession>
<dbReference type="InterPro" id="IPR003593">
    <property type="entry name" value="AAA+_ATPase"/>
</dbReference>
<dbReference type="FunFam" id="1.20.1560.10:FF:000147">
    <property type="entry name" value="ABC transporter B family member 9"/>
    <property type="match status" value="1"/>
</dbReference>
<dbReference type="Proteomes" id="UP001497457">
    <property type="component" value="Chromosome 19rd"/>
</dbReference>
<gene>
    <name evidence="15" type="ORF">URODEC1_LOCUS46116</name>
</gene>
<keyword evidence="5" id="KW-0677">Repeat</keyword>
<feature type="region of interest" description="Disordered" evidence="11">
    <location>
        <begin position="1"/>
        <end position="38"/>
    </location>
</feature>
<feature type="transmembrane region" description="Helical" evidence="12">
    <location>
        <begin position="100"/>
        <end position="127"/>
    </location>
</feature>
<dbReference type="Pfam" id="PF00005">
    <property type="entry name" value="ABC_tran"/>
    <property type="match status" value="2"/>
</dbReference>
<dbReference type="PANTHER" id="PTHR43394:SF16">
    <property type="entry name" value="ABC TRANSPORTER B FAMILY MEMBER 4-LIKE ISOFORM X1"/>
    <property type="match status" value="1"/>
</dbReference>
<evidence type="ECO:0000259" key="14">
    <source>
        <dbReference type="PROSITE" id="PS50929"/>
    </source>
</evidence>
<proteinExistence type="inferred from homology"/>
<dbReference type="Gene3D" id="1.20.1560.10">
    <property type="entry name" value="ABC transporter type 1, transmembrane domain"/>
    <property type="match status" value="3"/>
</dbReference>
<feature type="transmembrane region" description="Helical" evidence="12">
    <location>
        <begin position="318"/>
        <end position="336"/>
    </location>
</feature>
<feature type="transmembrane region" description="Helical" evidence="12">
    <location>
        <begin position="282"/>
        <end position="306"/>
    </location>
</feature>
<evidence type="ECO:0000256" key="2">
    <source>
        <dbReference type="ARBA" id="ARBA00007577"/>
    </source>
</evidence>
<feature type="transmembrane region" description="Helical" evidence="12">
    <location>
        <begin position="719"/>
        <end position="743"/>
    </location>
</feature>
<dbReference type="FunFam" id="1.20.1560.10:FF:000044">
    <property type="entry name" value="ABC transporter B family member 9"/>
    <property type="match status" value="1"/>
</dbReference>
<evidence type="ECO:0000256" key="6">
    <source>
        <dbReference type="ARBA" id="ARBA00022741"/>
    </source>
</evidence>
<dbReference type="InterPro" id="IPR017871">
    <property type="entry name" value="ABC_transporter-like_CS"/>
</dbReference>
<evidence type="ECO:0000313" key="15">
    <source>
        <dbReference type="EMBL" id="CAL4963321.1"/>
    </source>
</evidence>
<comment type="subcellular location">
    <subcellularLocation>
        <location evidence="1">Cell membrane</location>
        <topology evidence="1">Multi-pass membrane protein</topology>
    </subcellularLocation>
</comment>
<dbReference type="InterPro" id="IPR036640">
    <property type="entry name" value="ABC1_TM_sf"/>
</dbReference>
<dbReference type="SUPFAM" id="SSF52540">
    <property type="entry name" value="P-loop containing nucleoside triphosphate hydrolases"/>
    <property type="match status" value="2"/>
</dbReference>
<evidence type="ECO:0000256" key="11">
    <source>
        <dbReference type="SAM" id="MobiDB-lite"/>
    </source>
</evidence>
<dbReference type="GO" id="GO:0005524">
    <property type="term" value="F:ATP binding"/>
    <property type="evidence" value="ECO:0007669"/>
    <property type="project" value="UniProtKB-KW"/>
</dbReference>
<dbReference type="CDD" id="cd03249">
    <property type="entry name" value="ABC_MTABC3_MDL1_MDL2"/>
    <property type="match status" value="2"/>
</dbReference>
<evidence type="ECO:0000256" key="4">
    <source>
        <dbReference type="ARBA" id="ARBA00022692"/>
    </source>
</evidence>
<evidence type="ECO:0000256" key="3">
    <source>
        <dbReference type="ARBA" id="ARBA00022448"/>
    </source>
</evidence>
<evidence type="ECO:0000259" key="13">
    <source>
        <dbReference type="PROSITE" id="PS50893"/>
    </source>
</evidence>
<dbReference type="EMBL" id="OZ075129">
    <property type="protein sequence ID" value="CAL4963321.1"/>
    <property type="molecule type" value="Genomic_DNA"/>
</dbReference>
<reference evidence="15 16" key="2">
    <citation type="submission" date="2024-10" db="EMBL/GenBank/DDBJ databases">
        <authorList>
            <person name="Ryan C."/>
        </authorList>
    </citation>
    <scope>NUCLEOTIDE SEQUENCE [LARGE SCALE GENOMIC DNA]</scope>
</reference>
<dbReference type="CDD" id="cd18578">
    <property type="entry name" value="ABC_6TM_Pgp_ABCB1_D2_like"/>
    <property type="match status" value="1"/>
</dbReference>
<evidence type="ECO:0000256" key="12">
    <source>
        <dbReference type="SAM" id="Phobius"/>
    </source>
</evidence>
<dbReference type="PANTHER" id="PTHR43394">
    <property type="entry name" value="ATP-DEPENDENT PERMEASE MDL1, MITOCHONDRIAL"/>
    <property type="match status" value="1"/>
</dbReference>
<protein>
    <submittedName>
        <fullName evidence="15">Uncharacterized protein</fullName>
    </submittedName>
</protein>
<reference evidence="16" key="1">
    <citation type="submission" date="2024-06" db="EMBL/GenBank/DDBJ databases">
        <authorList>
            <person name="Ryan C."/>
        </authorList>
    </citation>
    <scope>NUCLEOTIDE SEQUENCE [LARGE SCALE GENOMIC DNA]</scope>
</reference>
<dbReference type="Pfam" id="PF00664">
    <property type="entry name" value="ABC_membrane"/>
    <property type="match status" value="2"/>
</dbReference>
<name>A0ABC8ZPA1_9POAL</name>
<feature type="compositionally biased region" description="Low complexity" evidence="11">
    <location>
        <begin position="654"/>
        <end position="669"/>
    </location>
</feature>
<dbReference type="InterPro" id="IPR003439">
    <property type="entry name" value="ABC_transporter-like_ATP-bd"/>
</dbReference>
<sequence>MGGRRQRAGGHGGGRETEENASDGGGAGREERPKPAAGVGRVPVHRLFAFADRTDALLMAVGTISAVANGMAQPLMTFIFGDVIDAFGSAESSNHVLHRVVKVIMNFVYLAIGSGLASTLQVSCWTITGERQAARIRALYLKAILRQDIAFFDMEMSTGQVVERMAGDTFLIQDAIGEKVGKSIQLLSTFIGGFIIAFVRGWLLALVMLSSIPPIAIAGATVSKLMTRLSTRMQAKYGDAGNVVEQTLGAIRTVVSFNGEKQAITTYNGFIRKAYESALQEGALNGLGLGSVMAVLFCSYGLAVWYGSRLIVERGYNGGMIISVIMAVMIGAMSLGQATPSVTAFAEGQGAAYRMFKTIERKPDIDIYDTAGIILEDIKGDVELKDVYFSYPTRSEHLVFDGFSLQVPSGTTMALVGESGSGKSTVISLVERFYDPQAGQVLIDGIDIRRMKLEWIRGKISLVSQEPVLFSTTIRENIAYGMENLTLDEIKRATELANAAKFIDKLPNGLDTMVGERGTQLSGGQKQRIAIARAIVKNPRILLLDEATSALDMESERVVQEALNRVMLERTTIIVAHRLSTVKNADVISVLQHGKMVEQGSHVELMKRPEGAYSQLIHLQETRQEAEFSSLDPDIIVTNGFGSRSFNNKPRTQSISRRSASKGSSSFGHSGRHSFLTPLGLPDPVEFSETPDVETTDKVTNTPKKAPIGRLFYLNKPEAFVLALGSITAAMHGVIFPIYGTLISTAIKVFYEPPAELLKDSRFWASMFAVLGACAFVLIPVEYFLFGLAGGKLVERVRSLTFQSVMRQEINWFDKPEHSSGSIGARLSTDALNVKRLVGDNLALNVQTLSTVISGFTIAMVANWKLALIITVVVPFVGFQAYAQMKFLKGLNRNAKLKYEEASQVATDAVGGIRTVASFSAEKKVMDAYEKKCETPIKQGIREGIVGGLGFGFSFLAFYFTYALCFYVGAKFVQQGTATFPEVFRVFFVLVLATSGISRTSAVGADSAKANDAAASVFEILDRKSNIDYSSEEGVTITSVRGDIDFQNVCFKYPSRPNVQIFKDLSLSIPSGKTVALVGESGSGKSTVIALLERFYDPDSGKILFDDVELQALKVSWLRQQVGLVAQEPVLFNDTIRTNIAYGKQGEASEEEIVAAAEAANAHQFISALPDGYNTVVGERGIQLSGGQKQRVAIARAVIKDPKVLLLDEATSALDAESERVVQEALDQVMVGRTTVVVAHRLSTIRGADIIAVLRNGAVAEKGRHEELMRIKEGTYASLVELSSSAA</sequence>
<dbReference type="CDD" id="cd18577">
    <property type="entry name" value="ABC_6TM_Pgp_ABCB1_D1_like"/>
    <property type="match status" value="1"/>
</dbReference>
<dbReference type="PROSITE" id="PS00211">
    <property type="entry name" value="ABC_TRANSPORTER_1"/>
    <property type="match status" value="2"/>
</dbReference>
<feature type="domain" description="ABC transmembrane type-1" evidence="14">
    <location>
        <begin position="723"/>
        <end position="1009"/>
    </location>
</feature>
<dbReference type="GO" id="GO:0005886">
    <property type="term" value="C:plasma membrane"/>
    <property type="evidence" value="ECO:0007669"/>
    <property type="project" value="UniProtKB-SubCell"/>
</dbReference>
<dbReference type="FunFam" id="1.20.1560.10:FF:000360">
    <property type="entry name" value="Os01g0533900 protein"/>
    <property type="match status" value="1"/>
</dbReference>
<dbReference type="InterPro" id="IPR011527">
    <property type="entry name" value="ABC1_TM_dom"/>
</dbReference>
<organism evidence="15 16">
    <name type="scientific">Urochloa decumbens</name>
    <dbReference type="NCBI Taxonomy" id="240449"/>
    <lineage>
        <taxon>Eukaryota</taxon>
        <taxon>Viridiplantae</taxon>
        <taxon>Streptophyta</taxon>
        <taxon>Embryophyta</taxon>
        <taxon>Tracheophyta</taxon>
        <taxon>Spermatophyta</taxon>
        <taxon>Magnoliopsida</taxon>
        <taxon>Liliopsida</taxon>
        <taxon>Poales</taxon>
        <taxon>Poaceae</taxon>
        <taxon>PACMAD clade</taxon>
        <taxon>Panicoideae</taxon>
        <taxon>Panicodae</taxon>
        <taxon>Paniceae</taxon>
        <taxon>Melinidinae</taxon>
        <taxon>Urochloa</taxon>
    </lineage>
</organism>
<evidence type="ECO:0000256" key="8">
    <source>
        <dbReference type="ARBA" id="ARBA00022989"/>
    </source>
</evidence>
<dbReference type="FunFam" id="3.40.50.300:FF:000066">
    <property type="entry name" value="ABC transporter B family member 1"/>
    <property type="match status" value="2"/>
</dbReference>
<keyword evidence="8 12" id="KW-1133">Transmembrane helix</keyword>
<feature type="transmembrane region" description="Helical" evidence="12">
    <location>
        <begin position="945"/>
        <end position="970"/>
    </location>
</feature>
<keyword evidence="7" id="KW-0067">ATP-binding</keyword>
<feature type="domain" description="ABC transmembrane type-1" evidence="14">
    <location>
        <begin position="60"/>
        <end position="347"/>
    </location>
</feature>
<keyword evidence="9 12" id="KW-0472">Membrane</keyword>
<keyword evidence="16" id="KW-1185">Reference proteome</keyword>
<evidence type="ECO:0000313" key="16">
    <source>
        <dbReference type="Proteomes" id="UP001497457"/>
    </source>
</evidence>
<feature type="domain" description="ABC transporter" evidence="13">
    <location>
        <begin position="382"/>
        <end position="618"/>
    </location>
</feature>
<evidence type="ECO:0000256" key="9">
    <source>
        <dbReference type="ARBA" id="ARBA00023136"/>
    </source>
</evidence>
<evidence type="ECO:0000256" key="10">
    <source>
        <dbReference type="ARBA" id="ARBA00023180"/>
    </source>
</evidence>
<keyword evidence="3" id="KW-0813">Transport</keyword>
<evidence type="ECO:0000256" key="7">
    <source>
        <dbReference type="ARBA" id="ARBA00022840"/>
    </source>
</evidence>
<keyword evidence="6" id="KW-0547">Nucleotide-binding</keyword>
<feature type="transmembrane region" description="Helical" evidence="12">
    <location>
        <begin position="866"/>
        <end position="883"/>
    </location>
</feature>
<evidence type="ECO:0000256" key="1">
    <source>
        <dbReference type="ARBA" id="ARBA00004651"/>
    </source>
</evidence>